<keyword evidence="8" id="KW-1133">Transmembrane helix</keyword>
<dbReference type="SMART" id="SM00710">
    <property type="entry name" value="PbH1"/>
    <property type="match status" value="13"/>
</dbReference>
<dbReference type="CDD" id="cd00102">
    <property type="entry name" value="IPT"/>
    <property type="match status" value="4"/>
</dbReference>
<dbReference type="EnsemblMetazoa" id="CLYHEMT006593.1">
    <property type="protein sequence ID" value="CLYHEMP006593.1"/>
    <property type="gene ID" value="CLYHEMG006593"/>
</dbReference>
<dbReference type="GeneID" id="136804638"/>
<protein>
    <recommendedName>
        <fullName evidence="17">Fibrocystin-L</fullName>
    </recommendedName>
</protein>
<dbReference type="InterPro" id="IPR037524">
    <property type="entry name" value="PA14/GLEYA"/>
</dbReference>
<reference evidence="15" key="1">
    <citation type="submission" date="2021-01" db="UniProtKB">
        <authorList>
            <consortium name="EnsemblMetazoa"/>
        </authorList>
    </citation>
    <scope>IDENTIFICATION</scope>
</reference>
<dbReference type="InterPro" id="IPR006626">
    <property type="entry name" value="PbH1"/>
</dbReference>
<evidence type="ECO:0000313" key="15">
    <source>
        <dbReference type="EnsemblMetazoa" id="CLYHEMP006593.1"/>
    </source>
</evidence>
<feature type="domain" description="G8" evidence="13">
    <location>
        <begin position="2072"/>
        <end position="2192"/>
    </location>
</feature>
<evidence type="ECO:0000256" key="1">
    <source>
        <dbReference type="ARBA" id="ARBA00004167"/>
    </source>
</evidence>
<proteinExistence type="predicted"/>
<evidence type="ECO:0000259" key="14">
    <source>
        <dbReference type="PROSITE" id="PS51820"/>
    </source>
</evidence>
<evidence type="ECO:0000256" key="6">
    <source>
        <dbReference type="ARBA" id="ARBA00022729"/>
    </source>
</evidence>
<dbReference type="PROSITE" id="PS51484">
    <property type="entry name" value="G8"/>
    <property type="match status" value="2"/>
</dbReference>
<comment type="subcellular location">
    <subcellularLocation>
        <location evidence="2">Cell membrane</location>
    </subcellularLocation>
    <subcellularLocation>
        <location evidence="3">Cell projection</location>
    </subcellularLocation>
    <subcellularLocation>
        <location evidence="1">Membrane</location>
        <topology evidence="1">Single-pass membrane protein</topology>
    </subcellularLocation>
</comment>
<keyword evidence="11" id="KW-0966">Cell projection</keyword>
<accession>A0A7M5V5V0</accession>
<evidence type="ECO:0000256" key="9">
    <source>
        <dbReference type="ARBA" id="ARBA00023136"/>
    </source>
</evidence>
<dbReference type="SMART" id="SM00429">
    <property type="entry name" value="IPT"/>
    <property type="match status" value="7"/>
</dbReference>
<dbReference type="InterPro" id="IPR012334">
    <property type="entry name" value="Pectin_lyas_fold"/>
</dbReference>
<keyword evidence="10" id="KW-0325">Glycoprotein</keyword>
<evidence type="ECO:0000313" key="16">
    <source>
        <dbReference type="Proteomes" id="UP000594262"/>
    </source>
</evidence>
<evidence type="ECO:0000256" key="3">
    <source>
        <dbReference type="ARBA" id="ARBA00004316"/>
    </source>
</evidence>
<evidence type="ECO:0000256" key="5">
    <source>
        <dbReference type="ARBA" id="ARBA00022692"/>
    </source>
</evidence>
<evidence type="ECO:0000256" key="11">
    <source>
        <dbReference type="ARBA" id="ARBA00023273"/>
    </source>
</evidence>
<dbReference type="RefSeq" id="XP_066917347.1">
    <property type="nucleotide sequence ID" value="XM_067061246.1"/>
</dbReference>
<dbReference type="InterPro" id="IPR011050">
    <property type="entry name" value="Pectin_lyase_fold/virulence"/>
</dbReference>
<dbReference type="SUPFAM" id="SSF51126">
    <property type="entry name" value="Pectin lyase-like"/>
    <property type="match status" value="2"/>
</dbReference>
<dbReference type="InterPro" id="IPR014756">
    <property type="entry name" value="Ig_E-set"/>
</dbReference>
<evidence type="ECO:0000259" key="13">
    <source>
        <dbReference type="PROSITE" id="PS51484"/>
    </source>
</evidence>
<evidence type="ECO:0008006" key="17">
    <source>
        <dbReference type="Google" id="ProtNLM"/>
    </source>
</evidence>
<dbReference type="SUPFAM" id="SSF81296">
    <property type="entry name" value="E set domains"/>
    <property type="match status" value="6"/>
</dbReference>
<feature type="chain" id="PRO_5029690833" description="Fibrocystin-L" evidence="12">
    <location>
        <begin position="22"/>
        <end position="3439"/>
    </location>
</feature>
<dbReference type="Gene3D" id="2.160.20.10">
    <property type="entry name" value="Single-stranded right-handed beta-helix, Pectin lyase-like"/>
    <property type="match status" value="1"/>
</dbReference>
<keyword evidence="6 12" id="KW-0732">Signal</keyword>
<evidence type="ECO:0000256" key="4">
    <source>
        <dbReference type="ARBA" id="ARBA00022475"/>
    </source>
</evidence>
<dbReference type="Proteomes" id="UP000594262">
    <property type="component" value="Unplaced"/>
</dbReference>
<evidence type="ECO:0000256" key="8">
    <source>
        <dbReference type="ARBA" id="ARBA00022989"/>
    </source>
</evidence>
<dbReference type="Pfam" id="PF24606">
    <property type="entry name" value="CEMIP_beta-hel"/>
    <property type="match status" value="2"/>
</dbReference>
<dbReference type="InterPro" id="IPR019316">
    <property type="entry name" value="G8_domain"/>
</dbReference>
<sequence>MVNIFTGLCFCLLLLTSCYEAVHPGKVTSIYPNEGSLEGGTKLVINGIGFSDDQYNKQNEVYLISSESSNVLPCNVIVTDTNAERISCETSPEGSLKTYVTYEVKVKVGGEELEFDPRRQTYCGGWVCRFAYKSSASPNIRLITPQSGLPFDTIKVEGLLKTNQISRLSTNFDPDRPEINKIYVGADICEPFDQNNELLGSYCANSACDGWFQCQPYIKVPGSWRASFIVSGNAGRSERKPSSLLVNKHDRLYNYQTYADVVSVSPQTGSKEGGTLLTITGQYFAADVSKTMVRVGGIDCAVQSATSEEITCITGPERDGESYSEDQYYTGGRGFIQELWPRARNSDVNAVRTKYTSTFPFNSTKTFEYGTQRLENGISSYQERYYELSARYEGLLKPPYSGYFNLLISGDDYLDFWLSHNRSDVGMERVAYTPHHVPDFYQKPQQTSRKIWLNENKEYYYRAYLADGGGGYGFKLGLFGRRTKHTQTDLPKYAKDEVQTVTVSSTPLPNQQDVDISGLAPNKNYKLSMNSKRSAINLNRDSSSNDVKEALNDLLMKDCSIGDTTSNKVVFYESYEGVPQGTEYGTRTSEIEPECGRNVLKLSSNNIIYDGGRTYHQDGTLTDSDFDAQNYPWLCLAVFGPIRNYVGIKLTYKNKLNRNTYTRDFHPAIEGEINTGRTRCYDIRQILEDNYWAKTHHRVDFSSFLKVKRIYLLRESNALTNPYVDNLYIGSAQLTVTPKTFPSENWVHSIHVENSTSTKFHVSFHGLYCGVDVPELGIHGWSKSGNTYSTSGSNIKVTPVRQIESGISGTFDLEYEDSDGKTFEVVDIPYNTTEDEMKEHLDIALKDVTGTTHVRRHGDCHSYNYIVTWKNKGGDKSELTLKKSSLVGNNATVYFNTRQDGGITFGPLTGEFLYLPEKSPQVVVTINDIPSSCRGRACGFNYTLEKTPKLINITPNESVRDSQVTLLCDICSSKKDDLKVRVGGSPCEVVSATSAGDQVSVICTLGPQKAGEYDVILHSKGFGDSSGNVTFKYLASISSVSPLSGASNGGFPVTINGTGFGDSLDDVRVNFTHNGLSVHRKILSIDENQIIVMAPSAPNNTQSKVTVSIAEQEIEFSTPIEFSDAFNPSITSVAPTSLSPVSDTILTITGTNFAADTGKEPRVLINEQHCENVEFNETTILCKAPRLESGSYIVQVFVQNKGSADSSSPVAYNLAVNSISPGSGSMIGGTELRVTGAGFTSSNKSDYEVFMKTFEGKYPCDVESIDTSTGVIECTTGGTGKKIVVDNNGISDKYGPGYAWSEDFIVATVGDTLEWSWYVNPDSGLKVGIYKALSVDPLDIDQDNVWCEPKPQGVCRRRFDESGFYYFSSGIVRTYGSTKIAFGGRIIVLPKISTLVTDVEVTVKGVPAKSTAQFRYKTSLTSEVTTVVRPEFHVLLTDIIAIKGSNFGTNARKTSAEFGGYFCAGDTATNTEMTCKMDLDSQPPIRSMLHLKFTRQPYGTALLKTQIQYNNSIVFQHVVEDISPRQGSLGAGNILQVTGFGLDSNNLVVKIGSKTCSHINSTYTEIFCKAPSVTSASTEQVTVFDSSYSEDEQTRVHTQTLQYLYKDEVTPILQSLTPTTITQPFMKLNVTIGNLAPSVVTEKLTLNVGSRVCPILLRDDQGGNVTVFQCQLPDQVVGNYDISLFVDGVGAALWTPGVQKYTRYSRGLRGISPNRGSIYGGNIVKLTLIGASYTMNAKITFRDALDDCEITERNQYVVLCRVPPRNVAGTSLITYPGGHLTGNYVYEDASTPQITGMGTNQNGRKRRSVSTVNGGYGDTLTIDYVNTGSNDTEDYKIYIDGKDLCNVTKVDTTSITCTLDHYPAGTYNLSVLVAGKGFSNPLLITYELAASNPASNEGSYGGGRLVEIVGKGFSMETGVSICGASCIVQDVTYGTTLQCLTSMLPDYESQSGDVPCDVIITEGSESVTLSNSFTYKESLTSYITDVSPRRFGTGGGKKIVISGSNFKGGSEVSIAGIECELRSVTATKIECITKPSKKTHMDIDLVVSSAAAGHAIPQNASVDYVDVWSSPFTWGGGPLPSAGAYVVISTGQTLLLDMDTPVLFFLLIDGGTVIFDDKDLHLQAEHILIAKNGSLMVGTEEKRFEHKAIITLHGNVTSQELPVYGAKSISLRTGYLGLHGQHILNTWTRLSKTAEAGATEIYVTVPVPDWKVGSEIVIASTSKSLRENEAVFIKGVTNDGNTIEIDRPLAFKHIALTQTIAGRTIETAAEVGLLTRNVVIRGSSNENWKDAIPPCPKNYNPDQFATQKCFEGNYGRPFGSDQFGVQIMVHSNQKDSRLALAHFNHIEIYNAGQAYRLGRYPIHFHMDGDVTGSYVEGCAIHRSHNRAVTMHGIHGLRVERNVIYDILGNAYFMEDGIETGNFIRYNLAVMVTLSSSGLNVDLTPAAYWVTNANNTVSHNAAAGCSHFGYWYQMFHHPEGPNYDPNICPRNVPMLEFKNNTAHTLGRYGLWVFPIYHPMAGGGCDSKVHEPAHFHGLTIWHALRAAECLECGSIRFDDLISLDNDISGVEYVEANAEDSPWGGATVQNSLIVGHSQLRDIGAYKLGHSDQQRCTMHGIWLPRTSRLTISNVDFVNFDEDECTAFGTCAHCKPDDGASFVRAEGIRYTNTSNLINFPHAHATIVEDLDGSLTGTKGGSLVPKMGFLDPAVCTDNPGASFGITPGVTCTSGRFAKVAFNQVTPSSISERTAFFNNSLGTDKVRYREKAISHPNGYTAFLPLNTNDPVDISFDRSQHLTNISYSMTITEMKPTDYAYIKHTFYQVPDSFATGNGRRNSTVSLPNPSSDKHGDWYYTEAEQEMTYLVKGTGNETKPDEKPITYRVYRCFFDKCVAPTAPPIPDGRPATFKKWSEKSDWTSGVVPTANQNVTIEADWYMVQDSTDEILLDRLYIFGVLELEPSIDHVIKAKIIFISGLGGSLIAGYADTPMVSNVLIGLIGNQKSPDMPINNGPNVGAKALAVFGRLQLLGMSHDVYWTYLASTVNVGETSITLTESVDWAIGDVILITTTTFESKQTEKLTIAGVTNGGKTITTTTATQYRHSTHNLPTGFGPFKRMSAKVALITRNIRIEGLDNPSGSLDDQSFGCRVLVGKYTQGGITYSGDAQLRDVQFSNCGQLGFNENWDPRYSLAFMNIGEIDGNASFVSGCSFNDGYNVGIGVYGTHNLTIENNVIYRSVGPAIDLEGRNNKVVHNLMTTALSIQTFRVSEVYASADLNWDGALNLEKAKDFTVVGNSIAGSEKVGIRFPGVPCEEESQRVYGNEVHSNLHGLHFKARSPHCWKADNFLIWKNLDYGIFTWPDKSVVISNSILADNKVSLALHVFGPQVLRHQYGKETITVKDSILIGQSSSFDCTQDAIIPDHAAKYPVRRRPLPPCSVRMRLDKQ</sequence>
<dbReference type="InterPro" id="IPR055401">
    <property type="entry name" value="CEMIP_beta-hel_dom"/>
</dbReference>
<dbReference type="GO" id="GO:0042995">
    <property type="term" value="C:cell projection"/>
    <property type="evidence" value="ECO:0007669"/>
    <property type="project" value="UniProtKB-SubCell"/>
</dbReference>
<dbReference type="PANTHER" id="PTHR46769:SF2">
    <property type="entry name" value="FIBROCYSTIN-L ISOFORM 2 PRECURSOR-RELATED"/>
    <property type="match status" value="1"/>
</dbReference>
<dbReference type="InterPro" id="IPR002909">
    <property type="entry name" value="IPT_dom"/>
</dbReference>
<dbReference type="PANTHER" id="PTHR46769">
    <property type="entry name" value="POLYCYSTIC KIDNEY AND HEPATIC DISEASE 1 (AUTOSOMAL RECESSIVE)-LIKE 1"/>
    <property type="match status" value="1"/>
</dbReference>
<dbReference type="InterPro" id="IPR013783">
    <property type="entry name" value="Ig-like_fold"/>
</dbReference>
<evidence type="ECO:0000256" key="7">
    <source>
        <dbReference type="ARBA" id="ARBA00022737"/>
    </source>
</evidence>
<dbReference type="Gene3D" id="2.60.40.10">
    <property type="entry name" value="Immunoglobulins"/>
    <property type="match status" value="10"/>
</dbReference>
<keyword evidence="16" id="KW-1185">Reference proteome</keyword>
<organism evidence="15 16">
    <name type="scientific">Clytia hemisphaerica</name>
    <dbReference type="NCBI Taxonomy" id="252671"/>
    <lineage>
        <taxon>Eukaryota</taxon>
        <taxon>Metazoa</taxon>
        <taxon>Cnidaria</taxon>
        <taxon>Hydrozoa</taxon>
        <taxon>Hydroidolina</taxon>
        <taxon>Leptothecata</taxon>
        <taxon>Obeliida</taxon>
        <taxon>Clytiidae</taxon>
        <taxon>Clytia</taxon>
    </lineage>
</organism>
<dbReference type="PROSITE" id="PS51820">
    <property type="entry name" value="PA14"/>
    <property type="match status" value="1"/>
</dbReference>
<dbReference type="InterPro" id="IPR052387">
    <property type="entry name" value="Fibrocystin"/>
</dbReference>
<feature type="signal peptide" evidence="12">
    <location>
        <begin position="1"/>
        <end position="21"/>
    </location>
</feature>
<feature type="domain" description="PA14" evidence="14">
    <location>
        <begin position="330"/>
        <end position="494"/>
    </location>
</feature>
<dbReference type="CDD" id="cd00603">
    <property type="entry name" value="IPT_PCSR"/>
    <property type="match status" value="6"/>
</dbReference>
<dbReference type="Pfam" id="PF01833">
    <property type="entry name" value="TIG"/>
    <property type="match status" value="9"/>
</dbReference>
<keyword evidence="4" id="KW-1003">Cell membrane</keyword>
<evidence type="ECO:0000256" key="2">
    <source>
        <dbReference type="ARBA" id="ARBA00004236"/>
    </source>
</evidence>
<dbReference type="GO" id="GO:0005886">
    <property type="term" value="C:plasma membrane"/>
    <property type="evidence" value="ECO:0007669"/>
    <property type="project" value="UniProtKB-SubCell"/>
</dbReference>
<dbReference type="Pfam" id="PF10162">
    <property type="entry name" value="G8"/>
    <property type="match status" value="2"/>
</dbReference>
<evidence type="ECO:0000256" key="10">
    <source>
        <dbReference type="ARBA" id="ARBA00023180"/>
    </source>
</evidence>
<feature type="domain" description="G8" evidence="13">
    <location>
        <begin position="2911"/>
        <end position="3037"/>
    </location>
</feature>
<keyword evidence="7" id="KW-0677">Repeat</keyword>
<keyword evidence="9" id="KW-0472">Membrane</keyword>
<dbReference type="SMART" id="SM01225">
    <property type="entry name" value="G8"/>
    <property type="match status" value="2"/>
</dbReference>
<keyword evidence="5" id="KW-0812">Transmembrane</keyword>
<dbReference type="OrthoDB" id="5956818at2759"/>
<name>A0A7M5V5V0_9CNID</name>
<evidence type="ECO:0000256" key="12">
    <source>
        <dbReference type="SAM" id="SignalP"/>
    </source>
</evidence>